<dbReference type="EMBL" id="BAAAOH010000001">
    <property type="protein sequence ID" value="GAA1978430.1"/>
    <property type="molecule type" value="Genomic_DNA"/>
</dbReference>
<evidence type="ECO:0000256" key="1">
    <source>
        <dbReference type="SAM" id="MobiDB-lite"/>
    </source>
</evidence>
<comment type="caution">
    <text evidence="3">The sequence shown here is derived from an EMBL/GenBank/DDBJ whole genome shotgun (WGS) entry which is preliminary data.</text>
</comment>
<feature type="compositionally biased region" description="Basic and acidic residues" evidence="1">
    <location>
        <begin position="185"/>
        <end position="197"/>
    </location>
</feature>
<feature type="transmembrane region" description="Helical" evidence="2">
    <location>
        <begin position="76"/>
        <end position="96"/>
    </location>
</feature>
<sequence>MYVAARIPRWTRRPYLRDSPVADGPHTQEVTVRRFFEIAFSMVTILLVIAVVLQLYFAGMGVFSDPTDRLFAIHGWNGRVVLPLLILLSLLFAALARAGKRTIWLSALLVGLLALQTLIFVITGLVFNIGPETPHPPLAATMLLSLHPINGLAILVVSVIVAARAWKLAFARDAASVGSSAAPAPDRETIDLVREPSRQSVGRAPAP</sequence>
<dbReference type="InterPro" id="IPR046192">
    <property type="entry name" value="DUF6220"/>
</dbReference>
<feature type="transmembrane region" description="Helical" evidence="2">
    <location>
        <begin position="139"/>
        <end position="163"/>
    </location>
</feature>
<keyword evidence="2" id="KW-0472">Membrane</keyword>
<keyword evidence="2" id="KW-1133">Transmembrane helix</keyword>
<dbReference type="Proteomes" id="UP001500326">
    <property type="component" value="Unassembled WGS sequence"/>
</dbReference>
<feature type="transmembrane region" description="Helical" evidence="2">
    <location>
        <begin position="103"/>
        <end position="127"/>
    </location>
</feature>
<feature type="region of interest" description="Disordered" evidence="1">
    <location>
        <begin position="179"/>
        <end position="207"/>
    </location>
</feature>
<accession>A0ABP5DE47</accession>
<evidence type="ECO:0000313" key="4">
    <source>
        <dbReference type="Proteomes" id="UP001500326"/>
    </source>
</evidence>
<organism evidence="3 4">
    <name type="scientific">Microbacterium pumilum</name>
    <dbReference type="NCBI Taxonomy" id="344165"/>
    <lineage>
        <taxon>Bacteria</taxon>
        <taxon>Bacillati</taxon>
        <taxon>Actinomycetota</taxon>
        <taxon>Actinomycetes</taxon>
        <taxon>Micrococcales</taxon>
        <taxon>Microbacteriaceae</taxon>
        <taxon>Microbacterium</taxon>
    </lineage>
</organism>
<dbReference type="Pfam" id="PF19728">
    <property type="entry name" value="DUF6220"/>
    <property type="match status" value="1"/>
</dbReference>
<gene>
    <name evidence="3" type="ORF">GCM10009777_09490</name>
</gene>
<name>A0ABP5DE47_9MICO</name>
<proteinExistence type="predicted"/>
<protein>
    <submittedName>
        <fullName evidence="3">Uncharacterized protein</fullName>
    </submittedName>
</protein>
<reference evidence="4" key="1">
    <citation type="journal article" date="2019" name="Int. J. Syst. Evol. Microbiol.">
        <title>The Global Catalogue of Microorganisms (GCM) 10K type strain sequencing project: providing services to taxonomists for standard genome sequencing and annotation.</title>
        <authorList>
            <consortium name="The Broad Institute Genomics Platform"/>
            <consortium name="The Broad Institute Genome Sequencing Center for Infectious Disease"/>
            <person name="Wu L."/>
            <person name="Ma J."/>
        </authorList>
    </citation>
    <scope>NUCLEOTIDE SEQUENCE [LARGE SCALE GENOMIC DNA]</scope>
    <source>
        <strain evidence="4">JCM 14902</strain>
    </source>
</reference>
<evidence type="ECO:0000256" key="2">
    <source>
        <dbReference type="SAM" id="Phobius"/>
    </source>
</evidence>
<feature type="transmembrane region" description="Helical" evidence="2">
    <location>
        <begin position="35"/>
        <end position="56"/>
    </location>
</feature>
<evidence type="ECO:0000313" key="3">
    <source>
        <dbReference type="EMBL" id="GAA1978430.1"/>
    </source>
</evidence>
<keyword evidence="2" id="KW-0812">Transmembrane</keyword>
<keyword evidence="4" id="KW-1185">Reference proteome</keyword>